<feature type="region of interest" description="Disordered" evidence="2">
    <location>
        <begin position="1"/>
        <end position="38"/>
    </location>
</feature>
<sequence length="522" mass="55653">MVRFQGEQRADPGRGHGDGKQLTAHRPGQRPVQHHPGGTATTTLATSDIERITALDATGQAELVRRGRLSAEELVTAAITRVERLNPRLNAVITPTFDRALDQVRAGLPDGPFTGVPYLLKDLATEQAGVRFTEGSAFLRDNVSHHDQELVRRLRAAGLVLLGKTNTPEFGMAPTCEPLLHGPTRNPWDPTRTTGGSSGGSAAAVAARMVPAAHANDAGGSIRFPASCCGLFGLKPTRARVPLGPAYGDAFGGWAAEHAVTRTVRDSAALLDAVAGPEPGDPYPAPPAPGPFRLETERDPGRLRIAYSLRTSGGHPVHPDCSAALRDAVQLCADLGHDLVEQGLAGLTDEVGEAIGTVFGAAMAWIVGYWIHELGREPAPQELEPYTRASWEHGRRVTGGDYLLAVTTLQSFARTVAGFLTRYDACLTPTLAQPPLPLGEMTSTEEDPWRTARNSAPFIAFPAVVANLTGAPAMSVPLHRSPAGLPIGVHFLGRYGDESTLFRLAGQLERARPWSRQTPDIH</sequence>
<keyword evidence="4" id="KW-0378">Hydrolase</keyword>
<dbReference type="Pfam" id="PF01425">
    <property type="entry name" value="Amidase"/>
    <property type="match status" value="1"/>
</dbReference>
<dbReference type="Proteomes" id="UP000582643">
    <property type="component" value="Unassembled WGS sequence"/>
</dbReference>
<dbReference type="PROSITE" id="PS00571">
    <property type="entry name" value="AMIDASES"/>
    <property type="match status" value="1"/>
</dbReference>
<feature type="domain" description="Amidase" evidence="3">
    <location>
        <begin position="73"/>
        <end position="501"/>
    </location>
</feature>
<dbReference type="PANTHER" id="PTHR11895:SF7">
    <property type="entry name" value="GLUTAMYL-TRNA(GLN) AMIDOTRANSFERASE SUBUNIT A, MITOCHONDRIAL"/>
    <property type="match status" value="1"/>
</dbReference>
<keyword evidence="5" id="KW-1185">Reference proteome</keyword>
<dbReference type="InterPro" id="IPR036928">
    <property type="entry name" value="AS_sf"/>
</dbReference>
<evidence type="ECO:0000256" key="2">
    <source>
        <dbReference type="SAM" id="MobiDB-lite"/>
    </source>
</evidence>
<evidence type="ECO:0000256" key="1">
    <source>
        <dbReference type="ARBA" id="ARBA00009199"/>
    </source>
</evidence>
<dbReference type="RefSeq" id="WP_184930422.1">
    <property type="nucleotide sequence ID" value="NZ_JACHJY010000002.1"/>
</dbReference>
<evidence type="ECO:0000313" key="5">
    <source>
        <dbReference type="Proteomes" id="UP000582643"/>
    </source>
</evidence>
<comment type="similarity">
    <text evidence="1">Belongs to the amidase family.</text>
</comment>
<name>A0A7W7TYE1_9ACTN</name>
<dbReference type="AlphaFoldDB" id="A0A7W7TYE1"/>
<comment type="caution">
    <text evidence="4">The sequence shown here is derived from an EMBL/GenBank/DDBJ whole genome shotgun (WGS) entry which is preliminary data.</text>
</comment>
<gene>
    <name evidence="4" type="ORF">GGE06_001710</name>
</gene>
<dbReference type="InterPro" id="IPR023631">
    <property type="entry name" value="Amidase_dom"/>
</dbReference>
<dbReference type="EMBL" id="JACHJY010000002">
    <property type="protein sequence ID" value="MBB4980802.1"/>
    <property type="molecule type" value="Genomic_DNA"/>
</dbReference>
<dbReference type="EC" id="3.5.1.4" evidence="4"/>
<dbReference type="InterPro" id="IPR000120">
    <property type="entry name" value="Amidase"/>
</dbReference>
<evidence type="ECO:0000313" key="4">
    <source>
        <dbReference type="EMBL" id="MBB4980802.1"/>
    </source>
</evidence>
<reference evidence="4 5" key="1">
    <citation type="submission" date="2020-08" db="EMBL/GenBank/DDBJ databases">
        <title>Genomic Encyclopedia of Type Strains, Phase III (KMG-III): the genomes of soil and plant-associated and newly described type strains.</title>
        <authorList>
            <person name="Whitman W."/>
        </authorList>
    </citation>
    <scope>NUCLEOTIDE SEQUENCE [LARGE SCALE GENOMIC DNA]</scope>
    <source>
        <strain evidence="4 5">SFB5A</strain>
    </source>
</reference>
<proteinExistence type="inferred from homology"/>
<evidence type="ECO:0000259" key="3">
    <source>
        <dbReference type="Pfam" id="PF01425"/>
    </source>
</evidence>
<dbReference type="PANTHER" id="PTHR11895">
    <property type="entry name" value="TRANSAMIDASE"/>
    <property type="match status" value="1"/>
</dbReference>
<dbReference type="InterPro" id="IPR020556">
    <property type="entry name" value="Amidase_CS"/>
</dbReference>
<dbReference type="GO" id="GO:0004040">
    <property type="term" value="F:amidase activity"/>
    <property type="evidence" value="ECO:0007669"/>
    <property type="project" value="UniProtKB-EC"/>
</dbReference>
<dbReference type="SUPFAM" id="SSF75304">
    <property type="entry name" value="Amidase signature (AS) enzymes"/>
    <property type="match status" value="1"/>
</dbReference>
<feature type="compositionally biased region" description="Basic and acidic residues" evidence="2">
    <location>
        <begin position="1"/>
        <end position="19"/>
    </location>
</feature>
<protein>
    <submittedName>
        <fullName evidence="4">Amidase</fullName>
        <ecNumber evidence="4">3.5.1.4</ecNumber>
    </submittedName>
</protein>
<accession>A0A7W7TYE1</accession>
<dbReference type="Gene3D" id="3.90.1300.10">
    <property type="entry name" value="Amidase signature (AS) domain"/>
    <property type="match status" value="1"/>
</dbReference>
<organism evidence="4 5">
    <name type="scientific">Streptomyces nymphaeiformis</name>
    <dbReference type="NCBI Taxonomy" id="2663842"/>
    <lineage>
        <taxon>Bacteria</taxon>
        <taxon>Bacillati</taxon>
        <taxon>Actinomycetota</taxon>
        <taxon>Actinomycetes</taxon>
        <taxon>Kitasatosporales</taxon>
        <taxon>Streptomycetaceae</taxon>
        <taxon>Streptomyces</taxon>
    </lineage>
</organism>